<evidence type="ECO:0000313" key="3">
    <source>
        <dbReference type="EMBL" id="KIK10334.1"/>
    </source>
</evidence>
<dbReference type="STRING" id="1095629.A0A0C9Y8G9"/>
<dbReference type="Gene3D" id="3.40.50.300">
    <property type="entry name" value="P-loop containing nucleotide triphosphate hydrolases"/>
    <property type="match status" value="1"/>
</dbReference>
<protein>
    <recommendedName>
        <fullName evidence="2">Helicase C-terminal domain-containing protein</fullName>
    </recommendedName>
</protein>
<keyword evidence="4" id="KW-1185">Reference proteome</keyword>
<dbReference type="EMBL" id="KN838536">
    <property type="protein sequence ID" value="KIK10334.1"/>
    <property type="molecule type" value="Genomic_DNA"/>
</dbReference>
<dbReference type="PANTHER" id="PTHR47958">
    <property type="entry name" value="ATP-DEPENDENT RNA HELICASE DBP3"/>
    <property type="match status" value="1"/>
</dbReference>
<accession>A0A0C9Y8G9</accession>
<reference evidence="4" key="2">
    <citation type="submission" date="2015-01" db="EMBL/GenBank/DDBJ databases">
        <title>Evolutionary Origins and Diversification of the Mycorrhizal Mutualists.</title>
        <authorList>
            <consortium name="DOE Joint Genome Institute"/>
            <consortium name="Mycorrhizal Genomics Consortium"/>
            <person name="Kohler A."/>
            <person name="Kuo A."/>
            <person name="Nagy L.G."/>
            <person name="Floudas D."/>
            <person name="Copeland A."/>
            <person name="Barry K.W."/>
            <person name="Cichocki N."/>
            <person name="Veneault-Fourrey C."/>
            <person name="LaButti K."/>
            <person name="Lindquist E.A."/>
            <person name="Lipzen A."/>
            <person name="Lundell T."/>
            <person name="Morin E."/>
            <person name="Murat C."/>
            <person name="Riley R."/>
            <person name="Ohm R."/>
            <person name="Sun H."/>
            <person name="Tunlid A."/>
            <person name="Henrissat B."/>
            <person name="Grigoriev I.V."/>
            <person name="Hibbett D.S."/>
            <person name="Martin F."/>
        </authorList>
    </citation>
    <scope>NUCLEOTIDE SEQUENCE [LARGE SCALE GENOMIC DNA]</scope>
    <source>
        <strain evidence="4">LaAM-08-1</strain>
    </source>
</reference>
<evidence type="ECO:0000256" key="1">
    <source>
        <dbReference type="SAM" id="MobiDB-lite"/>
    </source>
</evidence>
<sequence length="223" mass="23484">MDFRRKCTLSPLDISICSTKNPACRRCTSTNSFWLEHLEVFSVIDARIAGYFEHFCLVCFGDPVLTHLCLSSPYVLLCVPLTFCAAIHLYNAVQYPDVKDVGYVINYDFPNNCEDYIHRIGRTGRAGMKGISYTYFTTDNAKSARELIGILREAKATVPPQLEEMAMYGGGGGGRGRYGGGGRGGRGGGGGGGRFGGGGGGGGYGGGGGGGGYGGRGGGGDRW</sequence>
<dbReference type="InterPro" id="IPR027417">
    <property type="entry name" value="P-loop_NTPase"/>
</dbReference>
<feature type="region of interest" description="Disordered" evidence="1">
    <location>
        <begin position="179"/>
        <end position="223"/>
    </location>
</feature>
<dbReference type="AlphaFoldDB" id="A0A0C9Y8G9"/>
<dbReference type="OrthoDB" id="196131at2759"/>
<gene>
    <name evidence="3" type="ORF">K443DRAFT_146564</name>
</gene>
<proteinExistence type="predicted"/>
<dbReference type="Pfam" id="PF00271">
    <property type="entry name" value="Helicase_C"/>
    <property type="match status" value="1"/>
</dbReference>
<organism evidence="3 4">
    <name type="scientific">Laccaria amethystina LaAM-08-1</name>
    <dbReference type="NCBI Taxonomy" id="1095629"/>
    <lineage>
        <taxon>Eukaryota</taxon>
        <taxon>Fungi</taxon>
        <taxon>Dikarya</taxon>
        <taxon>Basidiomycota</taxon>
        <taxon>Agaricomycotina</taxon>
        <taxon>Agaricomycetes</taxon>
        <taxon>Agaricomycetidae</taxon>
        <taxon>Agaricales</taxon>
        <taxon>Agaricineae</taxon>
        <taxon>Hydnangiaceae</taxon>
        <taxon>Laccaria</taxon>
    </lineage>
</organism>
<reference evidence="3 4" key="1">
    <citation type="submission" date="2014-04" db="EMBL/GenBank/DDBJ databases">
        <authorList>
            <consortium name="DOE Joint Genome Institute"/>
            <person name="Kuo A."/>
            <person name="Kohler A."/>
            <person name="Nagy L.G."/>
            <person name="Floudas D."/>
            <person name="Copeland A."/>
            <person name="Barry K.W."/>
            <person name="Cichocki N."/>
            <person name="Veneault-Fourrey C."/>
            <person name="LaButti K."/>
            <person name="Lindquist E.A."/>
            <person name="Lipzen A."/>
            <person name="Lundell T."/>
            <person name="Morin E."/>
            <person name="Murat C."/>
            <person name="Sun H."/>
            <person name="Tunlid A."/>
            <person name="Henrissat B."/>
            <person name="Grigoriev I.V."/>
            <person name="Hibbett D.S."/>
            <person name="Martin F."/>
            <person name="Nordberg H.P."/>
            <person name="Cantor M.N."/>
            <person name="Hua S.X."/>
        </authorList>
    </citation>
    <scope>NUCLEOTIDE SEQUENCE [LARGE SCALE GENOMIC DNA]</scope>
    <source>
        <strain evidence="3 4">LaAM-08-1</strain>
    </source>
</reference>
<evidence type="ECO:0000313" key="4">
    <source>
        <dbReference type="Proteomes" id="UP000054477"/>
    </source>
</evidence>
<dbReference type="SUPFAM" id="SSF52540">
    <property type="entry name" value="P-loop containing nucleoside triphosphate hydrolases"/>
    <property type="match status" value="1"/>
</dbReference>
<dbReference type="InterPro" id="IPR001650">
    <property type="entry name" value="Helicase_C-like"/>
</dbReference>
<dbReference type="PROSITE" id="PS51194">
    <property type="entry name" value="HELICASE_CTER"/>
    <property type="match status" value="1"/>
</dbReference>
<feature type="domain" description="Helicase C-terminal" evidence="2">
    <location>
        <begin position="97"/>
        <end position="166"/>
    </location>
</feature>
<name>A0A0C9Y8G9_9AGAR</name>
<dbReference type="HOGENOM" id="CLU_1240313_0_0_1"/>
<evidence type="ECO:0000259" key="2">
    <source>
        <dbReference type="PROSITE" id="PS51194"/>
    </source>
</evidence>
<dbReference type="Proteomes" id="UP000054477">
    <property type="component" value="Unassembled WGS sequence"/>
</dbReference>